<dbReference type="Gene3D" id="3.40.525.10">
    <property type="entry name" value="CRAL-TRIO lipid binding domain"/>
    <property type="match status" value="2"/>
</dbReference>
<dbReference type="PROSITE" id="PS50191">
    <property type="entry name" value="CRAL_TRIO"/>
    <property type="match status" value="1"/>
</dbReference>
<evidence type="ECO:0000313" key="3">
    <source>
        <dbReference type="Proteomes" id="UP000028999"/>
    </source>
</evidence>
<keyword evidence="3" id="KW-1185">Reference proteome</keyword>
<dbReference type="CDD" id="cd00170">
    <property type="entry name" value="SEC14"/>
    <property type="match status" value="1"/>
</dbReference>
<gene>
    <name evidence="2" type="primary">BnaC05g17570D</name>
    <name evidence="2" type="ORF">GSBRNA2T00065584001</name>
</gene>
<dbReference type="PANTHER" id="PTHR45824:SF19">
    <property type="entry name" value="GENOME ASSEMBLY, CHROMOSOME: A09"/>
    <property type="match status" value="1"/>
</dbReference>
<dbReference type="STRING" id="3708.A0A078HID4"/>
<protein>
    <submittedName>
        <fullName evidence="2">BnaC05g17570D protein</fullName>
    </submittedName>
</protein>
<sequence>MENAILNLPDHEDQMVWLIDFHGFNMSQISVKVSRETAHIFEPFWKMVKPFLDPKTRNKVEFVYSDDNLSRKILEDIFNMKQLEVAFGGENSDSSFNFEKYAERMREDDLKFFGNTTVSSTSALLTNSDSEVLDSEKSTWTTNKM</sequence>
<dbReference type="SUPFAM" id="SSF52087">
    <property type="entry name" value="CRAL/TRIO domain"/>
    <property type="match status" value="1"/>
</dbReference>
<feature type="domain" description="CRAL-TRIO" evidence="1">
    <location>
        <begin position="40"/>
        <end position="95"/>
    </location>
</feature>
<dbReference type="Proteomes" id="UP000028999">
    <property type="component" value="Unassembled WGS sequence"/>
</dbReference>
<dbReference type="InterPro" id="IPR036865">
    <property type="entry name" value="CRAL-TRIO_dom_sf"/>
</dbReference>
<dbReference type="EMBL" id="LK032419">
    <property type="protein sequence ID" value="CDY38240.1"/>
    <property type="molecule type" value="Genomic_DNA"/>
</dbReference>
<accession>A0A078HID4</accession>
<dbReference type="PaxDb" id="3708-A0A078HID4"/>
<dbReference type="PANTHER" id="PTHR45824">
    <property type="entry name" value="GH16843P"/>
    <property type="match status" value="1"/>
</dbReference>
<dbReference type="AlphaFoldDB" id="A0A078HID4"/>
<dbReference type="InterPro" id="IPR001251">
    <property type="entry name" value="CRAL-TRIO_dom"/>
</dbReference>
<name>A0A078HID4_BRANA</name>
<proteinExistence type="predicted"/>
<dbReference type="Pfam" id="PF00650">
    <property type="entry name" value="CRAL_TRIO"/>
    <property type="match status" value="1"/>
</dbReference>
<dbReference type="InterPro" id="IPR052578">
    <property type="entry name" value="PI_Transfer_CRAL-TRIO"/>
</dbReference>
<dbReference type="GO" id="GO:0008526">
    <property type="term" value="F:phosphatidylinositol transfer activity"/>
    <property type="evidence" value="ECO:0000318"/>
    <property type="project" value="GO_Central"/>
</dbReference>
<dbReference type="Gramene" id="CDY38240">
    <property type="protein sequence ID" value="CDY38240"/>
    <property type="gene ID" value="GSBRNA2T00065584001"/>
</dbReference>
<evidence type="ECO:0000259" key="1">
    <source>
        <dbReference type="PROSITE" id="PS50191"/>
    </source>
</evidence>
<organism evidence="2 3">
    <name type="scientific">Brassica napus</name>
    <name type="common">Rape</name>
    <dbReference type="NCBI Taxonomy" id="3708"/>
    <lineage>
        <taxon>Eukaryota</taxon>
        <taxon>Viridiplantae</taxon>
        <taxon>Streptophyta</taxon>
        <taxon>Embryophyta</taxon>
        <taxon>Tracheophyta</taxon>
        <taxon>Spermatophyta</taxon>
        <taxon>Magnoliopsida</taxon>
        <taxon>eudicotyledons</taxon>
        <taxon>Gunneridae</taxon>
        <taxon>Pentapetalae</taxon>
        <taxon>rosids</taxon>
        <taxon>malvids</taxon>
        <taxon>Brassicales</taxon>
        <taxon>Brassicaceae</taxon>
        <taxon>Brassiceae</taxon>
        <taxon>Brassica</taxon>
    </lineage>
</organism>
<reference evidence="2 3" key="1">
    <citation type="journal article" date="2014" name="Science">
        <title>Plant genetics. Early allopolyploid evolution in the post-Neolithic Brassica napus oilseed genome.</title>
        <authorList>
            <person name="Chalhoub B."/>
            <person name="Denoeud F."/>
            <person name="Liu S."/>
            <person name="Parkin I.A."/>
            <person name="Tang H."/>
            <person name="Wang X."/>
            <person name="Chiquet J."/>
            <person name="Belcram H."/>
            <person name="Tong C."/>
            <person name="Samans B."/>
            <person name="Correa M."/>
            <person name="Da Silva C."/>
            <person name="Just J."/>
            <person name="Falentin C."/>
            <person name="Koh C.S."/>
            <person name="Le Clainche I."/>
            <person name="Bernard M."/>
            <person name="Bento P."/>
            <person name="Noel B."/>
            <person name="Labadie K."/>
            <person name="Alberti A."/>
            <person name="Charles M."/>
            <person name="Arnaud D."/>
            <person name="Guo H."/>
            <person name="Daviaud C."/>
            <person name="Alamery S."/>
            <person name="Jabbari K."/>
            <person name="Zhao M."/>
            <person name="Edger P.P."/>
            <person name="Chelaifa H."/>
            <person name="Tack D."/>
            <person name="Lassalle G."/>
            <person name="Mestiri I."/>
            <person name="Schnel N."/>
            <person name="Le Paslier M.C."/>
            <person name="Fan G."/>
            <person name="Renault V."/>
            <person name="Bayer P.E."/>
            <person name="Golicz A.A."/>
            <person name="Manoli S."/>
            <person name="Lee T.H."/>
            <person name="Thi V.H."/>
            <person name="Chalabi S."/>
            <person name="Hu Q."/>
            <person name="Fan C."/>
            <person name="Tollenaere R."/>
            <person name="Lu Y."/>
            <person name="Battail C."/>
            <person name="Shen J."/>
            <person name="Sidebottom C.H."/>
            <person name="Wang X."/>
            <person name="Canaguier A."/>
            <person name="Chauveau A."/>
            <person name="Berard A."/>
            <person name="Deniot G."/>
            <person name="Guan M."/>
            <person name="Liu Z."/>
            <person name="Sun F."/>
            <person name="Lim Y.P."/>
            <person name="Lyons E."/>
            <person name="Town C.D."/>
            <person name="Bancroft I."/>
            <person name="Wang X."/>
            <person name="Meng J."/>
            <person name="Ma J."/>
            <person name="Pires J.C."/>
            <person name="King G.J."/>
            <person name="Brunel D."/>
            <person name="Delourme R."/>
            <person name="Renard M."/>
            <person name="Aury J.M."/>
            <person name="Adams K.L."/>
            <person name="Batley J."/>
            <person name="Snowdon R.J."/>
            <person name="Tost J."/>
            <person name="Edwards D."/>
            <person name="Zhou Y."/>
            <person name="Hua W."/>
            <person name="Sharpe A.G."/>
            <person name="Paterson A.H."/>
            <person name="Guan C."/>
            <person name="Wincker P."/>
        </authorList>
    </citation>
    <scope>NUCLEOTIDE SEQUENCE [LARGE SCALE GENOMIC DNA]</scope>
    <source>
        <strain evidence="3">cv. Darmor-bzh</strain>
    </source>
</reference>
<evidence type="ECO:0000313" key="2">
    <source>
        <dbReference type="EMBL" id="CDY38240.1"/>
    </source>
</evidence>